<evidence type="ECO:0000256" key="1">
    <source>
        <dbReference type="ARBA" id="ARBA00006336"/>
    </source>
</evidence>
<dbReference type="SUPFAM" id="SSF52499">
    <property type="entry name" value="Isochorismatase-like hydrolases"/>
    <property type="match status" value="1"/>
</dbReference>
<keyword evidence="2" id="KW-0662">Pyridine nucleotide biosynthesis</keyword>
<keyword evidence="11" id="KW-1185">Reference proteome</keyword>
<dbReference type="EC" id="3.5.1.19" evidence="6"/>
<dbReference type="InterPro" id="IPR036380">
    <property type="entry name" value="Isochorismatase-like_sf"/>
</dbReference>
<dbReference type="EMBL" id="PISP01000001">
    <property type="protein sequence ID" value="PKD44576.1"/>
    <property type="molecule type" value="Genomic_DNA"/>
</dbReference>
<dbReference type="NCBIfam" id="NF008623">
    <property type="entry name" value="PRK11609.1"/>
    <property type="match status" value="1"/>
</dbReference>
<evidence type="ECO:0000256" key="8">
    <source>
        <dbReference type="ARBA" id="ARBA00072277"/>
    </source>
</evidence>
<comment type="similarity">
    <text evidence="1">Belongs to the isochorismatase family.</text>
</comment>
<comment type="caution">
    <text evidence="10">The sequence shown here is derived from an EMBL/GenBank/DDBJ whole genome shotgun (WGS) entry which is preliminary data.</text>
</comment>
<dbReference type="Gene3D" id="3.40.50.850">
    <property type="entry name" value="Isochorismatase-like"/>
    <property type="match status" value="1"/>
</dbReference>
<dbReference type="GO" id="GO:0046872">
    <property type="term" value="F:metal ion binding"/>
    <property type="evidence" value="ECO:0007669"/>
    <property type="project" value="UniProtKB-KW"/>
</dbReference>
<feature type="domain" description="Isochorismatase-like" evidence="9">
    <location>
        <begin position="3"/>
        <end position="201"/>
    </location>
</feature>
<evidence type="ECO:0000256" key="7">
    <source>
        <dbReference type="ARBA" id="ARBA00043224"/>
    </source>
</evidence>
<evidence type="ECO:0000256" key="3">
    <source>
        <dbReference type="ARBA" id="ARBA00022723"/>
    </source>
</evidence>
<dbReference type="AlphaFoldDB" id="A0A2N0VK54"/>
<evidence type="ECO:0000259" key="9">
    <source>
        <dbReference type="Pfam" id="PF00857"/>
    </source>
</evidence>
<sequence length="204" mass="22679">MKALLIVDIQNDFCPGGALAVPDGDAIIPTVNQLIEHFDVIIQTQDWHPEGHSSFASSHEGKEPYNTIEVEYGSQVLWPDHCVQGTNGAEFHSELNTLKSQVIIRKGFRKAIDSYSTFFENDQETTTGLTGYLQQRGITDLYTVGLATDFCVKWSILDGIDEGFTMHIVEDAVKGIDLNGSLDAAWKEMKEKGVRITDSEEILK</sequence>
<organism evidence="10 11">
    <name type="scientific">Rhodohalobacter barkolensis</name>
    <dbReference type="NCBI Taxonomy" id="2053187"/>
    <lineage>
        <taxon>Bacteria</taxon>
        <taxon>Pseudomonadati</taxon>
        <taxon>Balneolota</taxon>
        <taxon>Balneolia</taxon>
        <taxon>Balneolales</taxon>
        <taxon>Balneolaceae</taxon>
        <taxon>Rhodohalobacter</taxon>
    </lineage>
</organism>
<evidence type="ECO:0000256" key="2">
    <source>
        <dbReference type="ARBA" id="ARBA00022642"/>
    </source>
</evidence>
<proteinExistence type="inferred from homology"/>
<gene>
    <name evidence="10" type="ORF">CWD77_03680</name>
</gene>
<evidence type="ECO:0000256" key="5">
    <source>
        <dbReference type="ARBA" id="ARBA00037900"/>
    </source>
</evidence>
<evidence type="ECO:0000256" key="4">
    <source>
        <dbReference type="ARBA" id="ARBA00022801"/>
    </source>
</evidence>
<dbReference type="PANTHER" id="PTHR11080">
    <property type="entry name" value="PYRAZINAMIDASE/NICOTINAMIDASE"/>
    <property type="match status" value="1"/>
</dbReference>
<dbReference type="Proteomes" id="UP000233398">
    <property type="component" value="Unassembled WGS sequence"/>
</dbReference>
<dbReference type="GO" id="GO:0008936">
    <property type="term" value="F:nicotinamidase activity"/>
    <property type="evidence" value="ECO:0007669"/>
    <property type="project" value="UniProtKB-EC"/>
</dbReference>
<dbReference type="GO" id="GO:0019363">
    <property type="term" value="P:pyridine nucleotide biosynthetic process"/>
    <property type="evidence" value="ECO:0007669"/>
    <property type="project" value="UniProtKB-KW"/>
</dbReference>
<dbReference type="FunFam" id="3.40.50.850:FF:000006">
    <property type="entry name" value="Bifunctional pyrazinamidase/nicotinamidase"/>
    <property type="match status" value="1"/>
</dbReference>
<evidence type="ECO:0000313" key="10">
    <source>
        <dbReference type="EMBL" id="PKD44576.1"/>
    </source>
</evidence>
<reference evidence="10 11" key="1">
    <citation type="submission" date="2017-11" db="EMBL/GenBank/DDBJ databases">
        <title>Rhodohalobacter 15182 sp. nov., isolated from a salt lake.</title>
        <authorList>
            <person name="Han S."/>
        </authorList>
    </citation>
    <scope>NUCLEOTIDE SEQUENCE [LARGE SCALE GENOMIC DNA]</scope>
    <source>
        <strain evidence="10 11">15182</strain>
    </source>
</reference>
<comment type="pathway">
    <text evidence="5">Cofactor biosynthesis; nicotinate biosynthesis; nicotinate from nicotinamide: step 1/1.</text>
</comment>
<dbReference type="OrthoDB" id="9791276at2"/>
<dbReference type="InterPro" id="IPR052347">
    <property type="entry name" value="Isochorismatase_Nicotinamidase"/>
</dbReference>
<dbReference type="PANTHER" id="PTHR11080:SF2">
    <property type="entry name" value="LD05707P"/>
    <property type="match status" value="1"/>
</dbReference>
<dbReference type="CDD" id="cd01011">
    <property type="entry name" value="nicotinamidase"/>
    <property type="match status" value="1"/>
</dbReference>
<protein>
    <recommendedName>
        <fullName evidence="8">Nicotinamidase</fullName>
        <ecNumber evidence="6">3.5.1.19</ecNumber>
    </recommendedName>
    <alternativeName>
        <fullName evidence="7">Nicotinamide deamidase</fullName>
    </alternativeName>
</protein>
<accession>A0A2N0VK54</accession>
<evidence type="ECO:0000313" key="11">
    <source>
        <dbReference type="Proteomes" id="UP000233398"/>
    </source>
</evidence>
<dbReference type="RefSeq" id="WP_101071868.1">
    <property type="nucleotide sequence ID" value="NZ_PISP01000001.1"/>
</dbReference>
<name>A0A2N0VK54_9BACT</name>
<keyword evidence="3" id="KW-0479">Metal-binding</keyword>
<evidence type="ECO:0000256" key="6">
    <source>
        <dbReference type="ARBA" id="ARBA00039017"/>
    </source>
</evidence>
<dbReference type="Pfam" id="PF00857">
    <property type="entry name" value="Isochorismatase"/>
    <property type="match status" value="1"/>
</dbReference>
<dbReference type="InterPro" id="IPR000868">
    <property type="entry name" value="Isochorismatase-like_dom"/>
</dbReference>
<keyword evidence="4" id="KW-0378">Hydrolase</keyword>